<feature type="domain" description="HTH lysR-type" evidence="6">
    <location>
        <begin position="41"/>
        <end position="98"/>
    </location>
</feature>
<dbReference type="AlphaFoldDB" id="Q3IVI9"/>
<dbReference type="PANTHER" id="PTHR30419:SF30">
    <property type="entry name" value="LYSR FAMILY TRANSCRIPTIONAL REGULATOR"/>
    <property type="match status" value="1"/>
</dbReference>
<organism evidence="7 8">
    <name type="scientific">Cereibacter sphaeroides (strain ATCC 17023 / DSM 158 / JCM 6121 / CCUG 31486 / LMG 2827 / NBRC 12203 / NCIMB 8253 / ATH 2.4.1.)</name>
    <name type="common">Rhodobacter sphaeroides</name>
    <dbReference type="NCBI Taxonomy" id="272943"/>
    <lineage>
        <taxon>Bacteria</taxon>
        <taxon>Pseudomonadati</taxon>
        <taxon>Pseudomonadota</taxon>
        <taxon>Alphaproteobacteria</taxon>
        <taxon>Rhodobacterales</taxon>
        <taxon>Paracoccaceae</taxon>
        <taxon>Cereibacter</taxon>
    </lineage>
</organism>
<dbReference type="GO" id="GO:0005829">
    <property type="term" value="C:cytosol"/>
    <property type="evidence" value="ECO:0007669"/>
    <property type="project" value="TreeGrafter"/>
</dbReference>
<reference evidence="8" key="1">
    <citation type="submission" date="2005-09" db="EMBL/GenBank/DDBJ databases">
        <title>Complete sequence of plasmid B of Rhodobacter sphaeroides 2.4.1.</title>
        <authorList>
            <person name="Copeland A."/>
            <person name="Lucas S."/>
            <person name="Lapidus A."/>
            <person name="Barry K."/>
            <person name="Detter J.C."/>
            <person name="Glavina T."/>
            <person name="Hammon N."/>
            <person name="Israni S."/>
            <person name="Pitluck S."/>
            <person name="Richardson P."/>
            <person name="Mackenzie C."/>
            <person name="Choudhary M."/>
            <person name="Larimer F."/>
            <person name="Hauser L.J."/>
            <person name="Land M."/>
            <person name="Donohue T.J."/>
            <person name="Kaplan S."/>
        </authorList>
    </citation>
    <scope>NUCLEOTIDE SEQUENCE [LARGE SCALE GENOMIC DNA]</scope>
    <source>
        <strain evidence="8">ATCC 17023 / DSM 158 / JCM 6121 / CCUG 31486 / LMG 2827 / NBRC 12203 / NCIMB 8253 / ATH 2.4.1.</strain>
        <plasmid evidence="8">pRS241b</plasmid>
    </source>
</reference>
<keyword evidence="2" id="KW-0805">Transcription regulation</keyword>
<dbReference type="Gene3D" id="1.10.10.10">
    <property type="entry name" value="Winged helix-like DNA-binding domain superfamily/Winged helix DNA-binding domain"/>
    <property type="match status" value="1"/>
</dbReference>
<dbReference type="InterPro" id="IPR036388">
    <property type="entry name" value="WH-like_DNA-bd_sf"/>
</dbReference>
<dbReference type="PROSITE" id="PS50931">
    <property type="entry name" value="HTH_LYSR"/>
    <property type="match status" value="1"/>
</dbReference>
<dbReference type="GeneID" id="3712042"/>
<dbReference type="eggNOG" id="COG0583">
    <property type="taxonomic scope" value="Bacteria"/>
</dbReference>
<dbReference type="Gene3D" id="3.40.190.290">
    <property type="match status" value="1"/>
</dbReference>
<dbReference type="InterPro" id="IPR005119">
    <property type="entry name" value="LysR_subst-bd"/>
</dbReference>
<sequence length="334" mass="36503">MTRSSTGAAAIPSAAPPASAGARSAEAAPARGRGGLAYAEMNPRQLWHFETLAQMGSGTAAARYLGISPSALAQSIARLEGELGLDVFDRSTRPARLTEAGQLLLDYVARFAAETEALRERFAQERGEQSGILRIGCGPRWMVDIIPRAVEAFLRLYPAMRVAIVADQMTRLAQRLEDRQIALMFGTIDMVRHYTHHEVIEMKADRFTIVARSSHPLHGKGALSLAELARERWIFSDPSSSSSVALRELLRRTGLAPIVPTVELSDTLAVAAMLRRTDLLAIVSASTVRTLDEIEALPIDFQLPESRSGVIRLRDRSLSAAESAFIDEVQRTFL</sequence>
<evidence type="ECO:0000256" key="1">
    <source>
        <dbReference type="ARBA" id="ARBA00009437"/>
    </source>
</evidence>
<keyword evidence="8" id="KW-1185">Reference proteome</keyword>
<evidence type="ECO:0000313" key="7">
    <source>
        <dbReference type="EMBL" id="ABA81445.1"/>
    </source>
</evidence>
<dbReference type="InterPro" id="IPR050950">
    <property type="entry name" value="HTH-type_LysR_regulators"/>
</dbReference>
<gene>
    <name evidence="7" type="ORF">RSP_4019</name>
</gene>
<dbReference type="GO" id="GO:0003677">
    <property type="term" value="F:DNA binding"/>
    <property type="evidence" value="ECO:0007669"/>
    <property type="project" value="UniProtKB-KW"/>
</dbReference>
<evidence type="ECO:0000256" key="5">
    <source>
        <dbReference type="SAM" id="MobiDB-lite"/>
    </source>
</evidence>
<dbReference type="OrthoDB" id="9803030at2"/>
<feature type="region of interest" description="Disordered" evidence="5">
    <location>
        <begin position="1"/>
        <end position="26"/>
    </location>
</feature>
<keyword evidence="7" id="KW-0614">Plasmid</keyword>
<dbReference type="SUPFAM" id="SSF53850">
    <property type="entry name" value="Periplasmic binding protein-like II"/>
    <property type="match status" value="1"/>
</dbReference>
<evidence type="ECO:0000256" key="4">
    <source>
        <dbReference type="ARBA" id="ARBA00023163"/>
    </source>
</evidence>
<dbReference type="SUPFAM" id="SSF46785">
    <property type="entry name" value="Winged helix' DNA-binding domain"/>
    <property type="match status" value="1"/>
</dbReference>
<dbReference type="InterPro" id="IPR000847">
    <property type="entry name" value="LysR_HTH_N"/>
</dbReference>
<dbReference type="PhylomeDB" id="Q3IVI9"/>
<dbReference type="InterPro" id="IPR036390">
    <property type="entry name" value="WH_DNA-bd_sf"/>
</dbReference>
<dbReference type="EnsemblBacteria" id="ABA81445">
    <property type="protein sequence ID" value="ABA81445"/>
    <property type="gene ID" value="RSP_4019"/>
</dbReference>
<dbReference type="GO" id="GO:0003700">
    <property type="term" value="F:DNA-binding transcription factor activity"/>
    <property type="evidence" value="ECO:0007669"/>
    <property type="project" value="InterPro"/>
</dbReference>
<dbReference type="Pfam" id="PF00126">
    <property type="entry name" value="HTH_1"/>
    <property type="match status" value="1"/>
</dbReference>
<evidence type="ECO:0000256" key="2">
    <source>
        <dbReference type="ARBA" id="ARBA00023015"/>
    </source>
</evidence>
<protein>
    <submittedName>
        <fullName evidence="7">Transcriptional regulator, LysR family</fullName>
    </submittedName>
</protein>
<keyword evidence="3" id="KW-0238">DNA-binding</keyword>
<name>Q3IVI9_CERS4</name>
<proteinExistence type="inferred from homology"/>
<dbReference type="Proteomes" id="UP000002703">
    <property type="component" value="Plasmid B"/>
</dbReference>
<dbReference type="PATRIC" id="fig|272943.9.peg.23"/>
<geneLocation type="plasmid" evidence="8">
    <name>pRS241b</name>
</geneLocation>
<accession>Q3IVI9</accession>
<dbReference type="RefSeq" id="WP_011331266.1">
    <property type="nucleotide sequence ID" value="NC_007488.2"/>
</dbReference>
<evidence type="ECO:0000313" key="8">
    <source>
        <dbReference type="Proteomes" id="UP000002703"/>
    </source>
</evidence>
<dbReference type="KEGG" id="rsp:RSP_4019"/>
<comment type="similarity">
    <text evidence="1">Belongs to the LysR transcriptional regulatory family.</text>
</comment>
<dbReference type="PANTHER" id="PTHR30419">
    <property type="entry name" value="HTH-TYPE TRANSCRIPTIONAL REGULATOR YBHD"/>
    <property type="match status" value="1"/>
</dbReference>
<evidence type="ECO:0000259" key="6">
    <source>
        <dbReference type="PROSITE" id="PS50931"/>
    </source>
</evidence>
<dbReference type="Pfam" id="PF03466">
    <property type="entry name" value="LysR_substrate"/>
    <property type="match status" value="1"/>
</dbReference>
<dbReference type="EMBL" id="CP000145">
    <property type="protein sequence ID" value="ABA81445.1"/>
    <property type="molecule type" value="Genomic_DNA"/>
</dbReference>
<evidence type="ECO:0000256" key="3">
    <source>
        <dbReference type="ARBA" id="ARBA00023125"/>
    </source>
</evidence>
<keyword evidence="4" id="KW-0804">Transcription</keyword>